<dbReference type="PANTHER" id="PTHR42789">
    <property type="entry name" value="D-ISOMER SPECIFIC 2-HYDROXYACID DEHYDROGENASE FAMILY PROTEIN (AFU_ORTHOLOGUE AFUA_6G10090)"/>
    <property type="match status" value="1"/>
</dbReference>
<sequence>MRHDRAVSFRVAFLDDYQDVALSLSGFPADVDAVSFADHVDEPSRLIARLQGFDAVVCMRERTPVTAPILDGLPDLKLLITTGMRNASIDVAAARERGVTVCGTGSGAGRASTTEHTWALLMALARNLPAQDAAIRAGGWQRGLGTVLSGSTLGLVGLGKLGAAMVPVARALGMHVTAWSTNLTAERAAEVGVEALEHDAFFAGADVLSVHLVLSERSVATIGPREFALMKPGVLLVNTSRGPIVDEAALVDALYAGRIGGAALDVYDTEPLPGEHPLRTAPRTVLAPHTGYVSWSSYREYHADVVEDVAAFRAGAPVRELTP</sequence>
<dbReference type="OrthoDB" id="117809at2"/>
<comment type="caution">
    <text evidence="5">The sequence shown here is derived from an EMBL/GenBank/DDBJ whole genome shotgun (WGS) entry which is preliminary data.</text>
</comment>
<evidence type="ECO:0000259" key="4">
    <source>
        <dbReference type="Pfam" id="PF02826"/>
    </source>
</evidence>
<gene>
    <name evidence="5" type="ORF">EV383_2840</name>
</gene>
<keyword evidence="6" id="KW-1185">Reference proteome</keyword>
<organism evidence="5 6">
    <name type="scientific">Pseudonocardia sediminis</name>
    <dbReference type="NCBI Taxonomy" id="1397368"/>
    <lineage>
        <taxon>Bacteria</taxon>
        <taxon>Bacillati</taxon>
        <taxon>Actinomycetota</taxon>
        <taxon>Actinomycetes</taxon>
        <taxon>Pseudonocardiales</taxon>
        <taxon>Pseudonocardiaceae</taxon>
        <taxon>Pseudonocardia</taxon>
    </lineage>
</organism>
<evidence type="ECO:0000313" key="5">
    <source>
        <dbReference type="EMBL" id="RZT85952.1"/>
    </source>
</evidence>
<comment type="similarity">
    <text evidence="1">Belongs to the D-isomer specific 2-hydroxyacid dehydrogenase family.</text>
</comment>
<evidence type="ECO:0000256" key="1">
    <source>
        <dbReference type="ARBA" id="ARBA00005854"/>
    </source>
</evidence>
<name>A0A4Q7UVI3_PSEST</name>
<dbReference type="PROSITE" id="PS00671">
    <property type="entry name" value="D_2_HYDROXYACID_DH_3"/>
    <property type="match status" value="1"/>
</dbReference>
<feature type="domain" description="D-isomer specific 2-hydroxyacid dehydrogenase NAD-binding" evidence="4">
    <location>
        <begin position="119"/>
        <end position="291"/>
    </location>
</feature>
<dbReference type="SUPFAM" id="SSF52283">
    <property type="entry name" value="Formate/glycerate dehydrogenase catalytic domain-like"/>
    <property type="match status" value="1"/>
</dbReference>
<evidence type="ECO:0000256" key="3">
    <source>
        <dbReference type="ARBA" id="ARBA00023027"/>
    </source>
</evidence>
<dbReference type="Proteomes" id="UP000291591">
    <property type="component" value="Unassembled WGS sequence"/>
</dbReference>
<accession>A0A4Q7UVI3</accession>
<keyword evidence="2" id="KW-0560">Oxidoreductase</keyword>
<keyword evidence="3" id="KW-0520">NAD</keyword>
<evidence type="ECO:0000256" key="2">
    <source>
        <dbReference type="ARBA" id="ARBA00023002"/>
    </source>
</evidence>
<dbReference type="SUPFAM" id="SSF51735">
    <property type="entry name" value="NAD(P)-binding Rossmann-fold domains"/>
    <property type="match status" value="1"/>
</dbReference>
<dbReference type="Pfam" id="PF02826">
    <property type="entry name" value="2-Hacid_dh_C"/>
    <property type="match status" value="1"/>
</dbReference>
<proteinExistence type="inferred from homology"/>
<dbReference type="GO" id="GO:0016616">
    <property type="term" value="F:oxidoreductase activity, acting on the CH-OH group of donors, NAD or NADP as acceptor"/>
    <property type="evidence" value="ECO:0007669"/>
    <property type="project" value="InterPro"/>
</dbReference>
<dbReference type="InterPro" id="IPR029753">
    <property type="entry name" value="D-isomer_DH_CS"/>
</dbReference>
<protein>
    <submittedName>
        <fullName evidence="5">Phosphoglycerate dehydrogenase-like enzyme</fullName>
    </submittedName>
</protein>
<evidence type="ECO:0000313" key="6">
    <source>
        <dbReference type="Proteomes" id="UP000291591"/>
    </source>
</evidence>
<dbReference type="InterPro" id="IPR050857">
    <property type="entry name" value="D-2-hydroxyacid_DH"/>
</dbReference>
<dbReference type="CDD" id="cd12169">
    <property type="entry name" value="PGDH_like_1"/>
    <property type="match status" value="1"/>
</dbReference>
<dbReference type="AlphaFoldDB" id="A0A4Q7UVI3"/>
<dbReference type="InterPro" id="IPR006140">
    <property type="entry name" value="D-isomer_DH_NAD-bd"/>
</dbReference>
<dbReference type="PANTHER" id="PTHR42789:SF1">
    <property type="entry name" value="D-ISOMER SPECIFIC 2-HYDROXYACID DEHYDROGENASE FAMILY PROTEIN (AFU_ORTHOLOGUE AFUA_6G10090)"/>
    <property type="match status" value="1"/>
</dbReference>
<dbReference type="Gene3D" id="3.40.50.720">
    <property type="entry name" value="NAD(P)-binding Rossmann-like Domain"/>
    <property type="match status" value="2"/>
</dbReference>
<dbReference type="GO" id="GO:0051287">
    <property type="term" value="F:NAD binding"/>
    <property type="evidence" value="ECO:0007669"/>
    <property type="project" value="InterPro"/>
</dbReference>
<dbReference type="EMBL" id="SHKL01000001">
    <property type="protein sequence ID" value="RZT85952.1"/>
    <property type="molecule type" value="Genomic_DNA"/>
</dbReference>
<dbReference type="InterPro" id="IPR036291">
    <property type="entry name" value="NAD(P)-bd_dom_sf"/>
</dbReference>
<reference evidence="5 6" key="1">
    <citation type="submission" date="2019-02" db="EMBL/GenBank/DDBJ databases">
        <title>Sequencing the genomes of 1000 actinobacteria strains.</title>
        <authorList>
            <person name="Klenk H.-P."/>
        </authorList>
    </citation>
    <scope>NUCLEOTIDE SEQUENCE [LARGE SCALE GENOMIC DNA]</scope>
    <source>
        <strain evidence="5 6">DSM 45779</strain>
    </source>
</reference>